<feature type="non-terminal residue" evidence="3">
    <location>
        <position position="1"/>
    </location>
</feature>
<evidence type="ECO:0000313" key="4">
    <source>
        <dbReference type="Proteomes" id="UP001558613"/>
    </source>
</evidence>
<evidence type="ECO:0000259" key="2">
    <source>
        <dbReference type="PROSITE" id="PS50835"/>
    </source>
</evidence>
<protein>
    <recommendedName>
        <fullName evidence="2">Ig-like domain-containing protein</fullName>
    </recommendedName>
</protein>
<keyword evidence="1" id="KW-0812">Transmembrane</keyword>
<dbReference type="PANTHER" id="PTHR11422">
    <property type="entry name" value="T-CELL SURFACE GLYCOPROTEIN CD4"/>
    <property type="match status" value="1"/>
</dbReference>
<dbReference type="Gene3D" id="2.60.40.10">
    <property type="entry name" value="Immunoglobulins"/>
    <property type="match status" value="2"/>
</dbReference>
<dbReference type="PANTHER" id="PTHR11422:SF5">
    <property type="entry name" value="DIVERSE IMMUNOGLOBULIN DOMAIN-CONTAINING PROTEIN 1.1 ISOFORM X1-RELATED"/>
    <property type="match status" value="1"/>
</dbReference>
<gene>
    <name evidence="3" type="ORF">QQF64_026079</name>
</gene>
<dbReference type="InterPro" id="IPR003599">
    <property type="entry name" value="Ig_sub"/>
</dbReference>
<dbReference type="InterPro" id="IPR007110">
    <property type="entry name" value="Ig-like_dom"/>
</dbReference>
<dbReference type="PROSITE" id="PS50835">
    <property type="entry name" value="IG_LIKE"/>
    <property type="match status" value="2"/>
</dbReference>
<comment type="caution">
    <text evidence="3">The sequence shown here is derived from an EMBL/GenBank/DDBJ whole genome shotgun (WGS) entry which is preliminary data.</text>
</comment>
<dbReference type="Proteomes" id="UP001558613">
    <property type="component" value="Unassembled WGS sequence"/>
</dbReference>
<feature type="domain" description="Ig-like" evidence="2">
    <location>
        <begin position="103"/>
        <end position="203"/>
    </location>
</feature>
<evidence type="ECO:0000313" key="3">
    <source>
        <dbReference type="EMBL" id="KAL1279406.1"/>
    </source>
</evidence>
<keyword evidence="1" id="KW-0472">Membrane</keyword>
<keyword evidence="1" id="KW-1133">Transmembrane helix</keyword>
<dbReference type="EMBL" id="JAYMGO010000003">
    <property type="protein sequence ID" value="KAL1279406.1"/>
    <property type="molecule type" value="Genomic_DNA"/>
</dbReference>
<dbReference type="InterPro" id="IPR013106">
    <property type="entry name" value="Ig_V-set"/>
</dbReference>
<keyword evidence="4" id="KW-1185">Reference proteome</keyword>
<sequence length="302" mass="33503">ISGVDDDHVFISSGENVRLPCNNALHDCKSTTWKYNNRHSAVELITLRKKKKDTESHERLSLGSDCSLNIKNITKEDYGYYSCRQYVNGHKQGADAYVYLHVLHVSSSSSQTEISAGNSVTLSCQLYSSFAGVYCGDWIHSERIDLLWVNQAGDKLKISDSRYQISAPGHCIITLNTTLLNEDDNREWRCEVTQGDQIKTSVTYTVKISAQADSTTAVNPVHITNSQDHKTKGVSWIAGSLFRVIVIIVEFAVFAAPTVILLQIICERRAGGAESSVVLHQFSLIFSSIAGQQKFPLKLNQG</sequence>
<dbReference type="InterPro" id="IPR036179">
    <property type="entry name" value="Ig-like_dom_sf"/>
</dbReference>
<feature type="domain" description="Ig-like" evidence="2">
    <location>
        <begin position="1"/>
        <end position="84"/>
    </location>
</feature>
<dbReference type="SMART" id="SM00409">
    <property type="entry name" value="IG"/>
    <property type="match status" value="2"/>
</dbReference>
<organism evidence="3 4">
    <name type="scientific">Cirrhinus molitorella</name>
    <name type="common">mud carp</name>
    <dbReference type="NCBI Taxonomy" id="172907"/>
    <lineage>
        <taxon>Eukaryota</taxon>
        <taxon>Metazoa</taxon>
        <taxon>Chordata</taxon>
        <taxon>Craniata</taxon>
        <taxon>Vertebrata</taxon>
        <taxon>Euteleostomi</taxon>
        <taxon>Actinopterygii</taxon>
        <taxon>Neopterygii</taxon>
        <taxon>Teleostei</taxon>
        <taxon>Ostariophysi</taxon>
        <taxon>Cypriniformes</taxon>
        <taxon>Cyprinidae</taxon>
        <taxon>Labeoninae</taxon>
        <taxon>Labeonini</taxon>
        <taxon>Cirrhinus</taxon>
    </lineage>
</organism>
<feature type="transmembrane region" description="Helical" evidence="1">
    <location>
        <begin position="236"/>
        <end position="262"/>
    </location>
</feature>
<proteinExistence type="predicted"/>
<evidence type="ECO:0000256" key="1">
    <source>
        <dbReference type="SAM" id="Phobius"/>
    </source>
</evidence>
<dbReference type="InterPro" id="IPR013783">
    <property type="entry name" value="Ig-like_fold"/>
</dbReference>
<name>A0ABR3NRJ2_9TELE</name>
<reference evidence="3 4" key="1">
    <citation type="submission" date="2023-09" db="EMBL/GenBank/DDBJ databases">
        <authorList>
            <person name="Wang M."/>
        </authorList>
    </citation>
    <scope>NUCLEOTIDE SEQUENCE [LARGE SCALE GENOMIC DNA]</scope>
    <source>
        <strain evidence="3">GT-2023</strain>
        <tissue evidence="3">Liver</tissue>
    </source>
</reference>
<dbReference type="Pfam" id="PF07686">
    <property type="entry name" value="V-set"/>
    <property type="match status" value="1"/>
</dbReference>
<accession>A0ABR3NRJ2</accession>
<dbReference type="SUPFAM" id="SSF48726">
    <property type="entry name" value="Immunoglobulin"/>
    <property type="match status" value="2"/>
</dbReference>